<dbReference type="SUPFAM" id="SSF46785">
    <property type="entry name" value="Winged helix' DNA-binding domain"/>
    <property type="match status" value="1"/>
</dbReference>
<dbReference type="eggNOG" id="COG0664">
    <property type="taxonomic scope" value="Bacteria"/>
</dbReference>
<accession>B1WXI1</accession>
<reference evidence="2 3" key="1">
    <citation type="journal article" date="2008" name="Proc. Natl. Acad. Sci. U.S.A.">
        <title>The genome of Cyanothece 51142, a unicellular diazotrophic cyanobacterium important in the marine nitrogen cycle.</title>
        <authorList>
            <person name="Welsh E.A."/>
            <person name="Liberton M."/>
            <person name="Stoeckel J."/>
            <person name="Loh T."/>
            <person name="Elvitigala T."/>
            <person name="Wang C."/>
            <person name="Wollam A."/>
            <person name="Fulton R.S."/>
            <person name="Clifton S.W."/>
            <person name="Jacobs J.M."/>
            <person name="Aurora R."/>
            <person name="Ghosh B.K."/>
            <person name="Sherman L.A."/>
            <person name="Smith R.D."/>
            <person name="Wilson R.K."/>
            <person name="Pakrasi H.B."/>
        </authorList>
    </citation>
    <scope>NUCLEOTIDE SEQUENCE [LARGE SCALE GENOMIC DNA]</scope>
    <source>
        <strain evidence="3">ATCC 51142 / BH68</strain>
    </source>
</reference>
<dbReference type="GO" id="GO:0003677">
    <property type="term" value="F:DNA binding"/>
    <property type="evidence" value="ECO:0007669"/>
    <property type="project" value="InterPro"/>
</dbReference>
<organism evidence="2 3">
    <name type="scientific">Crocosphaera subtropica (strain ATCC 51142 / BH68)</name>
    <name type="common">Cyanothece sp. (strain ATCC 51142)</name>
    <dbReference type="NCBI Taxonomy" id="43989"/>
    <lineage>
        <taxon>Bacteria</taxon>
        <taxon>Bacillati</taxon>
        <taxon>Cyanobacteriota</taxon>
        <taxon>Cyanophyceae</taxon>
        <taxon>Oscillatoriophycideae</taxon>
        <taxon>Chroococcales</taxon>
        <taxon>Aphanothecaceae</taxon>
        <taxon>Crocosphaera</taxon>
        <taxon>Crocosphaera subtropica</taxon>
    </lineage>
</organism>
<dbReference type="STRING" id="43989.cce_3174"/>
<sequence length="246" mass="28886">MKRRDSHYFNNKSEQIFSSESLLTSPKDPPFNNWQELYNWGRSHCRQRIFHKDQIIPTRPGLLYIVNKGAVRLMGLASVNEENKLTQHESIEEIFLGILGTERPFEIVEHSYSILRVEAHVNQTSVIWLYWHELVDSLNIYIQVLELFRQQHQNQLVWMSILAQKRTIDRLMGLLMLLATEEGEKTEKGYTLPYILTHAQIASAIGTTRVNVTRLMGQLRQQGVIEVDPNNRICWKYNTFETQFNL</sequence>
<dbReference type="InterPro" id="IPR036390">
    <property type="entry name" value="WH_DNA-bd_sf"/>
</dbReference>
<dbReference type="RefSeq" id="WP_009547494.1">
    <property type="nucleotide sequence ID" value="NC_010546.1"/>
</dbReference>
<evidence type="ECO:0000313" key="3">
    <source>
        <dbReference type="Proteomes" id="UP000001203"/>
    </source>
</evidence>
<evidence type="ECO:0000259" key="1">
    <source>
        <dbReference type="PROSITE" id="PS51063"/>
    </source>
</evidence>
<feature type="domain" description="HTH crp-type" evidence="1">
    <location>
        <begin position="165"/>
        <end position="238"/>
    </location>
</feature>
<dbReference type="InterPro" id="IPR036388">
    <property type="entry name" value="WH-like_DNA-bd_sf"/>
</dbReference>
<proteinExistence type="predicted"/>
<dbReference type="HOGENOM" id="CLU_1093513_0_0_3"/>
<dbReference type="OrthoDB" id="5242211at2"/>
<dbReference type="GO" id="GO:0006355">
    <property type="term" value="P:regulation of DNA-templated transcription"/>
    <property type="evidence" value="ECO:0007669"/>
    <property type="project" value="InterPro"/>
</dbReference>
<dbReference type="InterPro" id="IPR012318">
    <property type="entry name" value="HTH_CRP"/>
</dbReference>
<dbReference type="Gene3D" id="1.10.10.10">
    <property type="entry name" value="Winged helix-like DNA-binding domain superfamily/Winged helix DNA-binding domain"/>
    <property type="match status" value="1"/>
</dbReference>
<name>B1WXI1_CROS5</name>
<protein>
    <submittedName>
        <fullName evidence="2">Transcriptional regulator</fullName>
    </submittedName>
</protein>
<gene>
    <name evidence="2" type="ordered locus">cce_3174</name>
</gene>
<dbReference type="EMBL" id="CP000806">
    <property type="protein sequence ID" value="ACB52522.1"/>
    <property type="molecule type" value="Genomic_DNA"/>
</dbReference>
<dbReference type="SMART" id="SM00419">
    <property type="entry name" value="HTH_CRP"/>
    <property type="match status" value="1"/>
</dbReference>
<dbReference type="Proteomes" id="UP000001203">
    <property type="component" value="Chromosome circular"/>
</dbReference>
<evidence type="ECO:0000313" key="2">
    <source>
        <dbReference type="EMBL" id="ACB52522.1"/>
    </source>
</evidence>
<dbReference type="KEGG" id="cyt:cce_3174"/>
<keyword evidence="3" id="KW-1185">Reference proteome</keyword>
<dbReference type="Pfam" id="PF13545">
    <property type="entry name" value="HTH_Crp_2"/>
    <property type="match status" value="1"/>
</dbReference>
<dbReference type="PROSITE" id="PS51063">
    <property type="entry name" value="HTH_CRP_2"/>
    <property type="match status" value="1"/>
</dbReference>
<dbReference type="AlphaFoldDB" id="B1WXI1"/>